<proteinExistence type="predicted"/>
<keyword evidence="8 10" id="KW-0472">Membrane</keyword>
<keyword evidence="6" id="KW-0067">ATP-binding</keyword>
<evidence type="ECO:0000256" key="6">
    <source>
        <dbReference type="ARBA" id="ARBA00022840"/>
    </source>
</evidence>
<keyword evidence="7 10" id="KW-1133">Transmembrane helix</keyword>
<organism evidence="13 14">
    <name type="scientific">Tetraparma gracilis</name>
    <dbReference type="NCBI Taxonomy" id="2962635"/>
    <lineage>
        <taxon>Eukaryota</taxon>
        <taxon>Sar</taxon>
        <taxon>Stramenopiles</taxon>
        <taxon>Ochrophyta</taxon>
        <taxon>Bolidophyceae</taxon>
        <taxon>Parmales</taxon>
        <taxon>Triparmaceae</taxon>
        <taxon>Tetraparma</taxon>
    </lineage>
</organism>
<dbReference type="EMBL" id="BRYB01000817">
    <property type="protein sequence ID" value="GMI38329.1"/>
    <property type="molecule type" value="Genomic_DNA"/>
</dbReference>
<dbReference type="InterPro" id="IPR003593">
    <property type="entry name" value="AAA+_ATPase"/>
</dbReference>
<evidence type="ECO:0000259" key="12">
    <source>
        <dbReference type="PROSITE" id="PS50929"/>
    </source>
</evidence>
<keyword evidence="4" id="KW-0677">Repeat</keyword>
<accession>A0ABQ6N1C0</accession>
<reference evidence="13 14" key="1">
    <citation type="journal article" date="2023" name="Commun. Biol.">
        <title>Genome analysis of Parmales, the sister group of diatoms, reveals the evolutionary specialization of diatoms from phago-mixotrophs to photoautotrophs.</title>
        <authorList>
            <person name="Ban H."/>
            <person name="Sato S."/>
            <person name="Yoshikawa S."/>
            <person name="Yamada K."/>
            <person name="Nakamura Y."/>
            <person name="Ichinomiya M."/>
            <person name="Sato N."/>
            <person name="Blanc-Mathieu R."/>
            <person name="Endo H."/>
            <person name="Kuwata A."/>
            <person name="Ogata H."/>
        </authorList>
    </citation>
    <scope>NUCLEOTIDE SEQUENCE [LARGE SCALE GENOMIC DNA]</scope>
</reference>
<dbReference type="Pfam" id="PF00664">
    <property type="entry name" value="ABC_membrane"/>
    <property type="match status" value="2"/>
</dbReference>
<evidence type="ECO:0000256" key="5">
    <source>
        <dbReference type="ARBA" id="ARBA00022741"/>
    </source>
</evidence>
<feature type="region of interest" description="Disordered" evidence="9">
    <location>
        <begin position="695"/>
        <end position="756"/>
    </location>
</feature>
<evidence type="ECO:0000256" key="2">
    <source>
        <dbReference type="ARBA" id="ARBA00022448"/>
    </source>
</evidence>
<dbReference type="SUPFAM" id="SSF52540">
    <property type="entry name" value="P-loop containing nucleoside triphosphate hydrolases"/>
    <property type="match status" value="2"/>
</dbReference>
<sequence>MARGSQAYAPLRSAASPSSASAFSIASGSDSDDDFPPPPSSYPPPNPDPAPLSPSSVYSALTFGWLRPLLDLGNSQPSLSPSDLPPLPPAESAASIAAAFSLAHSRAPAEPRSRWNPVRSRLTRALFAAFGPAFMRAGLLKLVHDLSVFVGPVTLKGLIRFVNDPDASMSTGLLLTLAVTCSQLAMSLCLRQCDLTPYLHAIWYSFVQISLALAFLWQELGPACLGGVAVIVVMMPVTKRIAKLVGGIQRTMMKAKDERLKVNNEALTGAKVIKMQAWEKSFESKILALRDSELDIFRKYMMYQAASGTLWSTVPLLVAVATFTAYVASGHKLDVSTALTSLALFEILRFPLFMLPNVINNLVEASVSIGRIEAFLNLDEREPVQSLPDGQKGVVMDNATLVWEGKRLMPRKDGEGGEGGEGADDDDEEEMSKPEWENLLLRAQIEDSQNHVRQLTGAASPFPSILADRLLNLRRCSVSAAPGELVAIVGTVGSGKSTLLSGILGECRCLTGSVATGGSVAYVSQKSFIMNDTVRNNILFANEFSPAKYDATVAACALTPDLDVLPAGDSTEIGEKGINLSGGQKARVALARAVYSDADVYLLDDPLSAVDAHVGKHLFEECIINTLLQSPTRGDMDAPAIMLVTNALQYLTHDKVARIVVLENGAVKEVGGYRELMARDSGSFRKLVSSYHESSSASMGAAGPSPGEEMGEVDLMSPLPPAPPSPQHASPKPASPKRATEPVTKPDSSGKIITDELKERETGSVTLAVYMSWFKAAGGSGVAVAIIGTYAITTFIEVLARWWLSYWSEHAEGSQVKFLAIYAAINLGSVTTMFMRQVLLYLSSIRASKTLFTSLLKTIMRAPMSFFDTTPIGRVLNRFSKDMYTVDSQVPSTLRAYLGTLSSVFGTLFVISTVTPWFMACLVPIAFFYRYNQRYFVATYRELRRLDSVSRSPIYALFGETLDGVSTVRAFKAEEQLKARIVDLLDENQAAFYLTFVAQCWLAVRLELAGTAIITFACLCVVLQHSARAGDETFAGAAGLSISFALSVTQSLNWSVRMASDLEAQMISVERVNQYCLIPPEAPRDTSADGSLPPDFPKGAITFSNVEMRYRPGLPLVLKGLTLSIPAGAKVGVVGRTGAGKSSLMVVLLRLVELAGGTIAVDGVDISKLGLHLLRSKIAIVPQDPVLFSGSVRSNLDPFNDHGNDRLLSVLTRVGLINSKKVGEGEERIRGLGDVVEEDGSNFSVGQRQLLVIARALLSECSIVLMDEATAAIDVETDAMIQKAMRSEFKNATSIVVAHRINTIMDSSHILVMDDGRCKEFDAPRVLLERGGLFKDLVDSHESSHN</sequence>
<dbReference type="InterPro" id="IPR050173">
    <property type="entry name" value="ABC_transporter_C-like"/>
</dbReference>
<evidence type="ECO:0000256" key="3">
    <source>
        <dbReference type="ARBA" id="ARBA00022692"/>
    </source>
</evidence>
<feature type="transmembrane region" description="Helical" evidence="10">
    <location>
        <begin position="781"/>
        <end position="804"/>
    </location>
</feature>
<evidence type="ECO:0000256" key="7">
    <source>
        <dbReference type="ARBA" id="ARBA00022989"/>
    </source>
</evidence>
<dbReference type="InterPro" id="IPR036640">
    <property type="entry name" value="ABC1_TM_sf"/>
</dbReference>
<protein>
    <submittedName>
        <fullName evidence="13">Uncharacterized protein</fullName>
    </submittedName>
</protein>
<dbReference type="PROSITE" id="PS00211">
    <property type="entry name" value="ABC_TRANSPORTER_1"/>
    <property type="match status" value="2"/>
</dbReference>
<feature type="compositionally biased region" description="Low complexity" evidence="9">
    <location>
        <begin position="13"/>
        <end position="29"/>
    </location>
</feature>
<feature type="region of interest" description="Disordered" evidence="9">
    <location>
        <begin position="1"/>
        <end position="53"/>
    </location>
</feature>
<feature type="region of interest" description="Disordered" evidence="9">
    <location>
        <begin position="407"/>
        <end position="433"/>
    </location>
</feature>
<feature type="domain" description="ABC transmembrane type-1" evidence="12">
    <location>
        <begin position="195"/>
        <end position="364"/>
    </location>
</feature>
<evidence type="ECO:0000259" key="11">
    <source>
        <dbReference type="PROSITE" id="PS50893"/>
    </source>
</evidence>
<dbReference type="SUPFAM" id="SSF90123">
    <property type="entry name" value="ABC transporter transmembrane region"/>
    <property type="match status" value="2"/>
</dbReference>
<dbReference type="Proteomes" id="UP001165060">
    <property type="component" value="Unassembled WGS sequence"/>
</dbReference>
<evidence type="ECO:0000256" key="4">
    <source>
        <dbReference type="ARBA" id="ARBA00022737"/>
    </source>
</evidence>
<keyword evidence="5" id="KW-0547">Nucleotide-binding</keyword>
<dbReference type="InterPro" id="IPR011527">
    <property type="entry name" value="ABC1_TM_dom"/>
</dbReference>
<feature type="transmembrane region" description="Helical" evidence="10">
    <location>
        <begin position="308"/>
        <end position="329"/>
    </location>
</feature>
<dbReference type="PANTHER" id="PTHR24223:SF443">
    <property type="entry name" value="MULTIDRUG-RESISTANCE LIKE PROTEIN 1, ISOFORM I"/>
    <property type="match status" value="1"/>
</dbReference>
<keyword evidence="3 10" id="KW-0812">Transmembrane</keyword>
<evidence type="ECO:0000256" key="1">
    <source>
        <dbReference type="ARBA" id="ARBA00004128"/>
    </source>
</evidence>
<dbReference type="InterPro" id="IPR027417">
    <property type="entry name" value="P-loop_NTPase"/>
</dbReference>
<name>A0ABQ6N1C0_9STRA</name>
<dbReference type="CDD" id="cd03250">
    <property type="entry name" value="ABCC_MRP_domain1"/>
    <property type="match status" value="1"/>
</dbReference>
<evidence type="ECO:0000256" key="10">
    <source>
        <dbReference type="SAM" id="Phobius"/>
    </source>
</evidence>
<gene>
    <name evidence="13" type="ORF">TeGR_g2916</name>
</gene>
<dbReference type="PANTHER" id="PTHR24223">
    <property type="entry name" value="ATP-BINDING CASSETTE SUB-FAMILY C"/>
    <property type="match status" value="1"/>
</dbReference>
<feature type="transmembrane region" description="Helical" evidence="10">
    <location>
        <begin position="819"/>
        <end position="842"/>
    </location>
</feature>
<evidence type="ECO:0000256" key="8">
    <source>
        <dbReference type="ARBA" id="ARBA00023136"/>
    </source>
</evidence>
<feature type="compositionally biased region" description="Acidic residues" evidence="9">
    <location>
        <begin position="416"/>
        <end position="430"/>
    </location>
</feature>
<dbReference type="Pfam" id="PF00005">
    <property type="entry name" value="ABC_tran"/>
    <property type="match status" value="2"/>
</dbReference>
<keyword evidence="2" id="KW-0813">Transport</keyword>
<dbReference type="Gene3D" id="3.40.50.300">
    <property type="entry name" value="P-loop containing nucleotide triphosphate hydrolases"/>
    <property type="match status" value="2"/>
</dbReference>
<feature type="transmembrane region" description="Helical" evidence="10">
    <location>
        <begin position="904"/>
        <end position="929"/>
    </location>
</feature>
<evidence type="ECO:0000313" key="14">
    <source>
        <dbReference type="Proteomes" id="UP001165060"/>
    </source>
</evidence>
<dbReference type="InterPro" id="IPR017871">
    <property type="entry name" value="ABC_transporter-like_CS"/>
</dbReference>
<comment type="subcellular location">
    <subcellularLocation>
        <location evidence="1">Vacuole membrane</location>
        <topology evidence="1">Multi-pass membrane protein</topology>
    </subcellularLocation>
</comment>
<dbReference type="SMART" id="SM00382">
    <property type="entry name" value="AAA"/>
    <property type="match status" value="2"/>
</dbReference>
<feature type="domain" description="ABC transporter" evidence="11">
    <location>
        <begin position="450"/>
        <end position="689"/>
    </location>
</feature>
<dbReference type="CDD" id="cd03244">
    <property type="entry name" value="ABCC_MRP_domain2"/>
    <property type="match status" value="1"/>
</dbReference>
<feature type="domain" description="ABC transporter" evidence="11">
    <location>
        <begin position="1101"/>
        <end position="1340"/>
    </location>
</feature>
<feature type="compositionally biased region" description="Low complexity" evidence="9">
    <location>
        <begin position="695"/>
        <end position="707"/>
    </location>
</feature>
<keyword evidence="14" id="KW-1185">Reference proteome</keyword>
<dbReference type="CDD" id="cd18603">
    <property type="entry name" value="ABC_6TM_MRP1_2_3_6_D2_like"/>
    <property type="match status" value="1"/>
</dbReference>
<dbReference type="PROSITE" id="PS50893">
    <property type="entry name" value="ABC_TRANSPORTER_2"/>
    <property type="match status" value="2"/>
</dbReference>
<dbReference type="Gene3D" id="1.20.1560.10">
    <property type="entry name" value="ABC transporter type 1, transmembrane domain"/>
    <property type="match status" value="2"/>
</dbReference>
<evidence type="ECO:0000256" key="9">
    <source>
        <dbReference type="SAM" id="MobiDB-lite"/>
    </source>
</evidence>
<comment type="caution">
    <text evidence="13">The sequence shown here is derived from an EMBL/GenBank/DDBJ whole genome shotgun (WGS) entry which is preliminary data.</text>
</comment>
<feature type="compositionally biased region" description="Pro residues" evidence="9">
    <location>
        <begin position="36"/>
        <end position="52"/>
    </location>
</feature>
<feature type="domain" description="ABC transmembrane type-1" evidence="12">
    <location>
        <begin position="776"/>
        <end position="1064"/>
    </location>
</feature>
<evidence type="ECO:0000313" key="13">
    <source>
        <dbReference type="EMBL" id="GMI38329.1"/>
    </source>
</evidence>
<dbReference type="PROSITE" id="PS50929">
    <property type="entry name" value="ABC_TM1F"/>
    <property type="match status" value="2"/>
</dbReference>
<dbReference type="InterPro" id="IPR003439">
    <property type="entry name" value="ABC_transporter-like_ATP-bd"/>
</dbReference>